<dbReference type="EMBL" id="CAADRP010001563">
    <property type="protein sequence ID" value="VFU41477.1"/>
    <property type="molecule type" value="Genomic_DNA"/>
</dbReference>
<name>A0A6N2LL03_SALVM</name>
<proteinExistence type="predicted"/>
<evidence type="ECO:0000313" key="1">
    <source>
        <dbReference type="EMBL" id="VFU41477.1"/>
    </source>
</evidence>
<gene>
    <name evidence="1" type="ORF">SVIM_LOCUS244239</name>
</gene>
<accession>A0A6N2LL03</accession>
<sequence>MAMKVEMTFGRSLLLLCTENVNMSMSDKNPCSFWICFQTSIPNCLDQASKYNYTNISDFNRCGVILKDKRSFDLPDWLVAH</sequence>
<protein>
    <submittedName>
        <fullName evidence="1">Uncharacterized protein</fullName>
    </submittedName>
</protein>
<reference evidence="1" key="1">
    <citation type="submission" date="2019-03" db="EMBL/GenBank/DDBJ databases">
        <authorList>
            <person name="Mank J."/>
            <person name="Almeida P."/>
        </authorList>
    </citation>
    <scope>NUCLEOTIDE SEQUENCE</scope>
    <source>
        <strain evidence="1">78183</strain>
    </source>
</reference>
<organism evidence="1">
    <name type="scientific">Salix viminalis</name>
    <name type="common">Common osier</name>
    <name type="synonym">Basket willow</name>
    <dbReference type="NCBI Taxonomy" id="40686"/>
    <lineage>
        <taxon>Eukaryota</taxon>
        <taxon>Viridiplantae</taxon>
        <taxon>Streptophyta</taxon>
        <taxon>Embryophyta</taxon>
        <taxon>Tracheophyta</taxon>
        <taxon>Spermatophyta</taxon>
        <taxon>Magnoliopsida</taxon>
        <taxon>eudicotyledons</taxon>
        <taxon>Gunneridae</taxon>
        <taxon>Pentapetalae</taxon>
        <taxon>rosids</taxon>
        <taxon>fabids</taxon>
        <taxon>Malpighiales</taxon>
        <taxon>Salicaceae</taxon>
        <taxon>Saliceae</taxon>
        <taxon>Salix</taxon>
    </lineage>
</organism>
<dbReference type="AlphaFoldDB" id="A0A6N2LL03"/>